<dbReference type="EMBL" id="JBICBM010000010">
    <property type="protein sequence ID" value="MFF9884282.1"/>
    <property type="molecule type" value="Genomic_DNA"/>
</dbReference>
<reference evidence="3 4" key="1">
    <citation type="submission" date="2024-10" db="EMBL/GenBank/DDBJ databases">
        <title>The Natural Products Discovery Center: Release of the First 8490 Sequenced Strains for Exploring Actinobacteria Biosynthetic Diversity.</title>
        <authorList>
            <person name="Kalkreuter E."/>
            <person name="Kautsar S.A."/>
            <person name="Yang D."/>
            <person name="Bader C.D."/>
            <person name="Teijaro C.N."/>
            <person name="Fluegel L."/>
            <person name="Davis C.M."/>
            <person name="Simpson J.R."/>
            <person name="Lauterbach L."/>
            <person name="Steele A.D."/>
            <person name="Gui C."/>
            <person name="Meng S."/>
            <person name="Li G."/>
            <person name="Viehrig K."/>
            <person name="Ye F."/>
            <person name="Su P."/>
            <person name="Kiefer A.F."/>
            <person name="Nichols A."/>
            <person name="Cepeda A.J."/>
            <person name="Yan W."/>
            <person name="Fan B."/>
            <person name="Jiang Y."/>
            <person name="Adhikari A."/>
            <person name="Zheng C.-J."/>
            <person name="Schuster L."/>
            <person name="Cowan T.M."/>
            <person name="Smanski M.J."/>
            <person name="Chevrette M.G."/>
            <person name="De Carvalho L.P.S."/>
            <person name="Shen B."/>
        </authorList>
    </citation>
    <scope>NUCLEOTIDE SEQUENCE [LARGE SCALE GENOMIC DNA]</scope>
    <source>
        <strain evidence="3 4">NPDC013366</strain>
    </source>
</reference>
<dbReference type="Pfam" id="PF13699">
    <property type="entry name" value="eCIS_core"/>
    <property type="match status" value="1"/>
</dbReference>
<evidence type="ECO:0000256" key="1">
    <source>
        <dbReference type="SAM" id="MobiDB-lite"/>
    </source>
</evidence>
<evidence type="ECO:0000313" key="4">
    <source>
        <dbReference type="Proteomes" id="UP001603418"/>
    </source>
</evidence>
<feature type="region of interest" description="Disordered" evidence="1">
    <location>
        <begin position="168"/>
        <end position="205"/>
    </location>
</feature>
<evidence type="ECO:0000259" key="2">
    <source>
        <dbReference type="Pfam" id="PF13699"/>
    </source>
</evidence>
<organism evidence="3 4">
    <name type="scientific">Streptomyces eurythermus</name>
    <dbReference type="NCBI Taxonomy" id="42237"/>
    <lineage>
        <taxon>Bacteria</taxon>
        <taxon>Bacillati</taxon>
        <taxon>Actinomycetota</taxon>
        <taxon>Actinomycetes</taxon>
        <taxon>Kitasatosporales</taxon>
        <taxon>Streptomycetaceae</taxon>
        <taxon>Streptomyces</taxon>
    </lineage>
</organism>
<comment type="caution">
    <text evidence="3">The sequence shown here is derived from an EMBL/GenBank/DDBJ whole genome shotgun (WGS) entry which is preliminary data.</text>
</comment>
<accession>A0ABW6YZF8</accession>
<feature type="region of interest" description="Disordered" evidence="1">
    <location>
        <begin position="22"/>
        <end position="82"/>
    </location>
</feature>
<sequence>MRPGSDSLAGLQSAVGNAAVARMVQRAAPDTHRHGAGCGHEEEPGVQREATREAVQRAPVNDVLRGSGRPLDKPTRTEMESRLGADFSDVRVHTGRAARDSAAQMGARAYTAGSHIVIGNGGGDKHTLAHELTHVIQQRTGPVAGTDTGHGYSVSDPSDRFERAAEANARKVMSGPAPGVQRRSDDGAGAAGGSRPASADAVQRKIDSVTTEDAIVSSYAPTKEGAEPLRNLPIKRPKVVKGKIQVTSTKGRPAAPDPLAVISLHEAYVNKAAKGAPKPQKADVWRDLFGGAGYDRGHVMGLEVGGEDKSENIVPQWSLNQGTGVWRNIEHELVALKKGTLEFHVVYAKDAGNHRHVMIPVVIDVYLNGAVYKQWENGPDPNDLIRSGADPSDRAEFYMAAKAALQGHTTLTDDEMQNFALAALSADKAAFMALADYVDNTAQGQAPGASTADAHQAGMSKSDIPKKNRDKLIQEYVKAGWVTKKGSGQSAEYTLHDAPLDVASDSESDSESSQQTDVSMTDAPSPSQHQLIMSMTFDSQGSSSDPDYSPSHSDDDAMSTDS</sequence>
<evidence type="ECO:0000313" key="3">
    <source>
        <dbReference type="EMBL" id="MFF9884282.1"/>
    </source>
</evidence>
<name>A0ABW6YZF8_9ACTN</name>
<dbReference type="RefSeq" id="WP_244405938.1">
    <property type="nucleotide sequence ID" value="NZ_JBICBM010000010.1"/>
</dbReference>
<feature type="domain" description="eCIS core" evidence="2">
    <location>
        <begin position="70"/>
        <end position="141"/>
    </location>
</feature>
<feature type="compositionally biased region" description="Basic and acidic residues" evidence="1">
    <location>
        <begin position="70"/>
        <end position="82"/>
    </location>
</feature>
<dbReference type="InterPro" id="IPR025295">
    <property type="entry name" value="eCIS_core_dom"/>
</dbReference>
<feature type="compositionally biased region" description="Basic and acidic residues" evidence="1">
    <location>
        <begin position="29"/>
        <end position="55"/>
    </location>
</feature>
<proteinExistence type="predicted"/>
<feature type="compositionally biased region" description="Polar residues" evidence="1">
    <location>
        <begin position="516"/>
        <end position="537"/>
    </location>
</feature>
<feature type="region of interest" description="Disordered" evidence="1">
    <location>
        <begin position="444"/>
        <end position="467"/>
    </location>
</feature>
<gene>
    <name evidence="3" type="ORF">ACF1HC_22180</name>
</gene>
<feature type="region of interest" description="Disordered" evidence="1">
    <location>
        <begin position="502"/>
        <end position="562"/>
    </location>
</feature>
<keyword evidence="4" id="KW-1185">Reference proteome</keyword>
<dbReference type="Proteomes" id="UP001603418">
    <property type="component" value="Unassembled WGS sequence"/>
</dbReference>
<feature type="compositionally biased region" description="Low complexity" evidence="1">
    <location>
        <begin position="538"/>
        <end position="551"/>
    </location>
</feature>
<protein>
    <submittedName>
        <fullName evidence="3">DUF4157 domain-containing protein</fullName>
    </submittedName>
</protein>